<gene>
    <name evidence="1" type="ORF">pdam_00024945</name>
</gene>
<keyword evidence="2" id="KW-1185">Reference proteome</keyword>
<reference evidence="1 2" key="1">
    <citation type="journal article" date="2018" name="Sci. Rep.">
        <title>Comparative analysis of the Pocillopora damicornis genome highlights role of immune system in coral evolution.</title>
        <authorList>
            <person name="Cunning R."/>
            <person name="Bay R.A."/>
            <person name="Gillette P."/>
            <person name="Baker A.C."/>
            <person name="Traylor-Knowles N."/>
        </authorList>
    </citation>
    <scope>NUCLEOTIDE SEQUENCE [LARGE SCALE GENOMIC DNA]</scope>
    <source>
        <strain evidence="1">RSMAS</strain>
        <tissue evidence="1">Whole animal</tissue>
    </source>
</reference>
<organism evidence="1 2">
    <name type="scientific">Pocillopora damicornis</name>
    <name type="common">Cauliflower coral</name>
    <name type="synonym">Millepora damicornis</name>
    <dbReference type="NCBI Taxonomy" id="46731"/>
    <lineage>
        <taxon>Eukaryota</taxon>
        <taxon>Metazoa</taxon>
        <taxon>Cnidaria</taxon>
        <taxon>Anthozoa</taxon>
        <taxon>Hexacorallia</taxon>
        <taxon>Scleractinia</taxon>
        <taxon>Astrocoeniina</taxon>
        <taxon>Pocilloporidae</taxon>
        <taxon>Pocillopora</taxon>
    </lineage>
</organism>
<evidence type="ECO:0000313" key="2">
    <source>
        <dbReference type="Proteomes" id="UP000275408"/>
    </source>
</evidence>
<proteinExistence type="predicted"/>
<dbReference type="PANTHER" id="PTHR31751:SF7">
    <property type="entry name" value="THAP-TYPE DOMAIN-CONTAINING PROTEIN"/>
    <property type="match status" value="1"/>
</dbReference>
<dbReference type="OrthoDB" id="5980500at2759"/>
<comment type="caution">
    <text evidence="1">The sequence shown here is derived from an EMBL/GenBank/DDBJ whole genome shotgun (WGS) entry which is preliminary data.</text>
</comment>
<protein>
    <submittedName>
        <fullName evidence="1">Uncharacterized protein</fullName>
    </submittedName>
</protein>
<accession>A0A3M6TM48</accession>
<dbReference type="PANTHER" id="PTHR31751">
    <property type="entry name" value="SI:CH211-108C17.2-RELATED-RELATED"/>
    <property type="match status" value="1"/>
</dbReference>
<dbReference type="EMBL" id="RCHS01003364">
    <property type="protein sequence ID" value="RMX42487.1"/>
    <property type="molecule type" value="Genomic_DNA"/>
</dbReference>
<dbReference type="Proteomes" id="UP000275408">
    <property type="component" value="Unassembled WGS sequence"/>
</dbReference>
<dbReference type="AlphaFoldDB" id="A0A3M6TM48"/>
<name>A0A3M6TM48_POCDA</name>
<sequence>MIDPFSGDDDASQSSGRAEALGVGHELLVQDVEMQQGESSKSAEICKKLNTAAIISGNSYSKFAFMSKAPSLNIISSNTFAGLQKHCAAPVFKEMWNKMNSIVVGILEKYGDLCLCGAERIDDIVNHFWFCCQSCEGSVDKLKQNWCGVLQHVCCEHQWAGGACSHSTNDAGTGEKHCLKKSSKVVAALRKVVLDKQWLNNLTFYVQFRLVISLLCKSVNLKSILPSLNFLPPFSIHKHYKWIPLNQDHV</sequence>
<evidence type="ECO:0000313" key="1">
    <source>
        <dbReference type="EMBL" id="RMX42487.1"/>
    </source>
</evidence>